<dbReference type="HOGENOM" id="CLU_2296229_0_0_1"/>
<reference evidence="1" key="2">
    <citation type="submission" date="2018-04" db="EMBL/GenBank/DDBJ databases">
        <title>OnivRS2 (Oryza nivara Reference Sequence Version 2).</title>
        <authorList>
            <person name="Zhang J."/>
            <person name="Kudrna D."/>
            <person name="Lee S."/>
            <person name="Talag J."/>
            <person name="Rajasekar S."/>
            <person name="Welchert J."/>
            <person name="Hsing Y.-I."/>
            <person name="Wing R.A."/>
        </authorList>
    </citation>
    <scope>NUCLEOTIDE SEQUENCE [LARGE SCALE GENOMIC DNA]</scope>
    <source>
        <strain evidence="1">SL10</strain>
    </source>
</reference>
<dbReference type="Proteomes" id="UP000006591">
    <property type="component" value="Chromosome 11"/>
</dbReference>
<sequence length="101" mass="11479">MLEDVVESCNSRMMMKMEIHPFLNEEDLGAFTNCSSAPLKKAEEFSQLLEDEMDQDDLLLLTHAAASLQLAQWLLLLNDLLLEDDESRAAAVGLLDEYCEW</sequence>
<evidence type="ECO:0000313" key="1">
    <source>
        <dbReference type="EnsemblPlants" id="ONIVA11G18830.1"/>
    </source>
</evidence>
<evidence type="ECO:0000313" key="2">
    <source>
        <dbReference type="Proteomes" id="UP000006591"/>
    </source>
</evidence>
<proteinExistence type="predicted"/>
<name>A0A0E0J3Z9_ORYNI</name>
<reference evidence="1" key="1">
    <citation type="submission" date="2015-04" db="UniProtKB">
        <authorList>
            <consortium name="EnsemblPlants"/>
        </authorList>
    </citation>
    <scope>IDENTIFICATION</scope>
    <source>
        <strain evidence="1">SL10</strain>
    </source>
</reference>
<organism evidence="1">
    <name type="scientific">Oryza nivara</name>
    <name type="common">Indian wild rice</name>
    <name type="synonym">Oryza sativa f. spontanea</name>
    <dbReference type="NCBI Taxonomy" id="4536"/>
    <lineage>
        <taxon>Eukaryota</taxon>
        <taxon>Viridiplantae</taxon>
        <taxon>Streptophyta</taxon>
        <taxon>Embryophyta</taxon>
        <taxon>Tracheophyta</taxon>
        <taxon>Spermatophyta</taxon>
        <taxon>Magnoliopsida</taxon>
        <taxon>Liliopsida</taxon>
        <taxon>Poales</taxon>
        <taxon>Poaceae</taxon>
        <taxon>BOP clade</taxon>
        <taxon>Oryzoideae</taxon>
        <taxon>Oryzeae</taxon>
        <taxon>Oryzinae</taxon>
        <taxon>Oryza</taxon>
    </lineage>
</organism>
<dbReference type="Gramene" id="ONIVA11G18830.1">
    <property type="protein sequence ID" value="ONIVA11G18830.1"/>
    <property type="gene ID" value="ONIVA11G18830"/>
</dbReference>
<keyword evidence="2" id="KW-1185">Reference proteome</keyword>
<dbReference type="AlphaFoldDB" id="A0A0E0J3Z9"/>
<accession>A0A0E0J3Z9</accession>
<dbReference type="EnsemblPlants" id="ONIVA11G18830.1">
    <property type="protein sequence ID" value="ONIVA11G18830.1"/>
    <property type="gene ID" value="ONIVA11G18830"/>
</dbReference>
<protein>
    <submittedName>
        <fullName evidence="1">Uncharacterized protein</fullName>
    </submittedName>
</protein>